<dbReference type="GO" id="GO:0005975">
    <property type="term" value="P:carbohydrate metabolic process"/>
    <property type="evidence" value="ECO:0007669"/>
    <property type="project" value="InterPro"/>
</dbReference>
<reference evidence="2 3" key="1">
    <citation type="submission" date="2019-01" db="EMBL/GenBank/DDBJ databases">
        <title>PMF-metabolizing Aryl O-demethylase.</title>
        <authorList>
            <person name="Kim M."/>
        </authorList>
    </citation>
    <scope>NUCLEOTIDE SEQUENCE [LARGE SCALE GENOMIC DNA]</scope>
    <source>
        <strain evidence="2 3">PMF1</strain>
    </source>
</reference>
<evidence type="ECO:0000259" key="1">
    <source>
        <dbReference type="Pfam" id="PF06662"/>
    </source>
</evidence>
<dbReference type="AlphaFoldDB" id="A0A4P6LSN5"/>
<dbReference type="InterPro" id="IPR010598">
    <property type="entry name" value="C5-epim_C"/>
</dbReference>
<dbReference type="PANTHER" id="PTHR13174">
    <property type="entry name" value="D-GLUCURONYL C5-EPIMERASE"/>
    <property type="match status" value="1"/>
</dbReference>
<evidence type="ECO:0000313" key="3">
    <source>
        <dbReference type="Proteomes" id="UP000289794"/>
    </source>
</evidence>
<dbReference type="GO" id="GO:0047464">
    <property type="term" value="F:heparosan-N-sulfate-glucuronate 5-epimerase activity"/>
    <property type="evidence" value="ECO:0007669"/>
    <property type="project" value="InterPro"/>
</dbReference>
<sequence>MGISIYKIKKWVKMLTGNSISHVNQGVGRLFSRDEVRGYYNDLTEKVTKREAFEGNVPVSFVDTGEKIYFPIEIFQYGLAAYDLFLETKDPVMLEKVISCADWAVENQKENGAWVTFAYQNEDEPYSSMAQGEAISLLIRAYKETSKNSYLSTIENAMSFLCTSLQNGGVLDDSNGRIVFRECTFLPLVLNGWIFSIWGIWDYCLYFKNGRYEELLKRTLNSLEELLPEFDTGYWSLYTIDGRICSPFYHKLHIAQLRVMGSLTSNPLFISYADKWEGYQNNKLYSLVAFIKKVIQKLMER</sequence>
<gene>
    <name evidence="2" type="ORF">PMF13cell1_00168</name>
</gene>
<dbReference type="KEGG" id="bpro:PMF13cell1_00168"/>
<dbReference type="EMBL" id="CP035945">
    <property type="protein sequence ID" value="QBE94675.1"/>
    <property type="molecule type" value="Genomic_DNA"/>
</dbReference>
<organism evidence="2 3">
    <name type="scientific">Blautia producta</name>
    <dbReference type="NCBI Taxonomy" id="33035"/>
    <lineage>
        <taxon>Bacteria</taxon>
        <taxon>Bacillati</taxon>
        <taxon>Bacillota</taxon>
        <taxon>Clostridia</taxon>
        <taxon>Lachnospirales</taxon>
        <taxon>Lachnospiraceae</taxon>
        <taxon>Blautia</taxon>
    </lineage>
</organism>
<feature type="domain" description="D-glucuronyl C5-epimerase C-terminal" evidence="1">
    <location>
        <begin position="126"/>
        <end position="277"/>
    </location>
</feature>
<dbReference type="InterPro" id="IPR008928">
    <property type="entry name" value="6-hairpin_glycosidase_sf"/>
</dbReference>
<dbReference type="Pfam" id="PF06662">
    <property type="entry name" value="C5-epim_C"/>
    <property type="match status" value="1"/>
</dbReference>
<evidence type="ECO:0000313" key="2">
    <source>
        <dbReference type="EMBL" id="QBE94675.1"/>
    </source>
</evidence>
<dbReference type="GO" id="GO:0015012">
    <property type="term" value="P:heparan sulfate proteoglycan biosynthetic process"/>
    <property type="evidence" value="ECO:0007669"/>
    <property type="project" value="InterPro"/>
</dbReference>
<dbReference type="SUPFAM" id="SSF48208">
    <property type="entry name" value="Six-hairpin glycosidases"/>
    <property type="match status" value="1"/>
</dbReference>
<name>A0A4P6LSN5_9FIRM</name>
<protein>
    <recommendedName>
        <fullName evidence="1">D-glucuronyl C5-epimerase C-terminal domain-containing protein</fullName>
    </recommendedName>
</protein>
<dbReference type="RefSeq" id="WP_118635430.1">
    <property type="nucleotide sequence ID" value="NZ_CP035945.1"/>
</dbReference>
<dbReference type="Proteomes" id="UP000289794">
    <property type="component" value="Chromosome"/>
</dbReference>
<proteinExistence type="predicted"/>
<dbReference type="PANTHER" id="PTHR13174:SF3">
    <property type="entry name" value="D-GLUCURONYL C5-EPIMERASE"/>
    <property type="match status" value="1"/>
</dbReference>
<accession>A0A4P6LSN5</accession>
<dbReference type="InterPro" id="IPR039721">
    <property type="entry name" value="C5-epimerase"/>
</dbReference>